<evidence type="ECO:0000256" key="4">
    <source>
        <dbReference type="ARBA" id="ARBA00022705"/>
    </source>
</evidence>
<reference evidence="8" key="1">
    <citation type="submission" date="2021-01" db="EMBL/GenBank/DDBJ databases">
        <authorList>
            <person name="Corre E."/>
            <person name="Pelletier E."/>
            <person name="Niang G."/>
            <person name="Scheremetjew M."/>
            <person name="Finn R."/>
            <person name="Kale V."/>
            <person name="Holt S."/>
            <person name="Cochrane G."/>
            <person name="Meng A."/>
            <person name="Brown T."/>
            <person name="Cohen L."/>
        </authorList>
    </citation>
    <scope>NUCLEOTIDE SEQUENCE</scope>
    <source>
        <strain evidence="8">SAG 36.94</strain>
    </source>
</reference>
<keyword evidence="4" id="KW-0235">DNA replication</keyword>
<evidence type="ECO:0000259" key="6">
    <source>
        <dbReference type="Pfam" id="PF04042"/>
    </source>
</evidence>
<evidence type="ECO:0000256" key="2">
    <source>
        <dbReference type="ARBA" id="ARBA00007299"/>
    </source>
</evidence>
<evidence type="ECO:0000259" key="7">
    <source>
        <dbReference type="Pfam" id="PF22062"/>
    </source>
</evidence>
<dbReference type="GO" id="GO:0003677">
    <property type="term" value="F:DNA binding"/>
    <property type="evidence" value="ECO:0007669"/>
    <property type="project" value="InterPro"/>
</dbReference>
<dbReference type="PANTHER" id="PTHR23061">
    <property type="entry name" value="DNA POLYMERASE 2 ALPHA 70 KDA SUBUNIT"/>
    <property type="match status" value="1"/>
</dbReference>
<accession>A0A7S1TIJ8</accession>
<dbReference type="AlphaFoldDB" id="A0A7S1TIJ8"/>
<dbReference type="InterPro" id="IPR007185">
    <property type="entry name" value="DNA_pol_a/d/e_bsu"/>
</dbReference>
<sequence>MRQVGEKICARIKETNFDDATSLECAIESYFVASPGNVRATGRIVCELDETASASSSSRINLGSVLLESEEGHLTRLDLTKVAKQLFIVPGEIVIVEGINRTGQCIEVDAIHDDARCVHSEDTPELNPTQDMVASQNRALDIIVAAGPFTSSRNFQFRPLDELLNRVRSLQPDLLILVGPFIDASHQLMKDELNFNITFEEIFHERVVLRISKALEAIKTHCLMVPSLADVHHHYVFPQPPFDQNHLPTITMLGNPASARVGSLNIGITSSSVLEDISAESISLGQDDRISAMVGKLLRQQTYYPLFPPGVDVPLDTTLWNSVHFDPKFRPDLLIVTSKLKPFAKQVSKSTVCVNPGSLCRGERGGTFARTCWVTDGSLRESPLIERVSVKLEKL</sequence>
<feature type="domain" description="DNA polymerase alpha subunit B OB" evidence="7">
    <location>
        <begin position="32"/>
        <end position="112"/>
    </location>
</feature>
<dbReference type="Gene3D" id="3.60.21.60">
    <property type="match status" value="2"/>
</dbReference>
<comment type="similarity">
    <text evidence="2">Belongs to the DNA polymerase alpha subunit B family.</text>
</comment>
<dbReference type="GO" id="GO:0006270">
    <property type="term" value="P:DNA replication initiation"/>
    <property type="evidence" value="ECO:0007669"/>
    <property type="project" value="TreeGrafter"/>
</dbReference>
<evidence type="ECO:0000256" key="3">
    <source>
        <dbReference type="ARBA" id="ARBA00018596"/>
    </source>
</evidence>
<organism evidence="8">
    <name type="scientific">Compsopogon caeruleus</name>
    <dbReference type="NCBI Taxonomy" id="31354"/>
    <lineage>
        <taxon>Eukaryota</taxon>
        <taxon>Rhodophyta</taxon>
        <taxon>Compsopogonophyceae</taxon>
        <taxon>Compsopogonales</taxon>
        <taxon>Compsopogonaceae</taxon>
        <taxon>Compsopogon</taxon>
    </lineage>
</organism>
<dbReference type="InterPro" id="IPR054300">
    <property type="entry name" value="OB_DPOA2"/>
</dbReference>
<proteinExistence type="inferred from homology"/>
<dbReference type="InterPro" id="IPR016722">
    <property type="entry name" value="DNA_pol_alpha_bsu"/>
</dbReference>
<dbReference type="Pfam" id="PF22062">
    <property type="entry name" value="OB_DPOA2"/>
    <property type="match status" value="1"/>
</dbReference>
<gene>
    <name evidence="8" type="ORF">CCAE0312_LOCUS9338</name>
</gene>
<comment type="subcellular location">
    <subcellularLocation>
        <location evidence="1">Nucleus</location>
    </subcellularLocation>
</comment>
<protein>
    <recommendedName>
        <fullName evidence="3">DNA polymerase alpha subunit B</fullName>
    </recommendedName>
</protein>
<dbReference type="Pfam" id="PF04042">
    <property type="entry name" value="DNA_pol_E_B"/>
    <property type="match status" value="1"/>
</dbReference>
<evidence type="ECO:0000256" key="1">
    <source>
        <dbReference type="ARBA" id="ARBA00004123"/>
    </source>
</evidence>
<keyword evidence="5" id="KW-0539">Nucleus</keyword>
<dbReference type="GO" id="GO:0005658">
    <property type="term" value="C:alpha DNA polymerase:primase complex"/>
    <property type="evidence" value="ECO:0007669"/>
    <property type="project" value="TreeGrafter"/>
</dbReference>
<feature type="domain" description="DNA polymerase alpha/delta/epsilon subunit B" evidence="6">
    <location>
        <begin position="142"/>
        <end position="345"/>
    </location>
</feature>
<dbReference type="PANTHER" id="PTHR23061:SF12">
    <property type="entry name" value="DNA POLYMERASE ALPHA SUBUNIT B"/>
    <property type="match status" value="1"/>
</dbReference>
<evidence type="ECO:0000313" key="8">
    <source>
        <dbReference type="EMBL" id="CAD9237240.1"/>
    </source>
</evidence>
<dbReference type="EMBL" id="HBGH01016827">
    <property type="protein sequence ID" value="CAD9237240.1"/>
    <property type="molecule type" value="Transcribed_RNA"/>
</dbReference>
<evidence type="ECO:0000256" key="5">
    <source>
        <dbReference type="ARBA" id="ARBA00023242"/>
    </source>
</evidence>
<name>A0A7S1TIJ8_9RHOD</name>